<accession>A0A430AES3</accession>
<dbReference type="RefSeq" id="WP_126826954.1">
    <property type="nucleotide sequence ID" value="NZ_JBHLWU010000004.1"/>
</dbReference>
<gene>
    <name evidence="3" type="ORF">CBF30_11490</name>
</gene>
<dbReference type="AlphaFoldDB" id="A0A430AES3"/>
<proteinExistence type="predicted"/>
<dbReference type="PANTHER" id="PTHR34385:SF1">
    <property type="entry name" value="PEPTIDOGLYCAN L-ALANYL-D-GLUTAMATE ENDOPEPTIDASE CWLK"/>
    <property type="match status" value="1"/>
</dbReference>
<evidence type="ECO:0000259" key="2">
    <source>
        <dbReference type="Pfam" id="PF02557"/>
    </source>
</evidence>
<dbReference type="Gene3D" id="3.30.1380.10">
    <property type="match status" value="1"/>
</dbReference>
<dbReference type="GO" id="GO:0006508">
    <property type="term" value="P:proteolysis"/>
    <property type="evidence" value="ECO:0007669"/>
    <property type="project" value="InterPro"/>
</dbReference>
<dbReference type="InterPro" id="IPR009045">
    <property type="entry name" value="Zn_M74/Hedgehog-like"/>
</dbReference>
<dbReference type="PANTHER" id="PTHR34385">
    <property type="entry name" value="D-ALANYL-D-ALANINE CARBOXYPEPTIDASE"/>
    <property type="match status" value="1"/>
</dbReference>
<evidence type="ECO:0000313" key="4">
    <source>
        <dbReference type="Proteomes" id="UP000288669"/>
    </source>
</evidence>
<dbReference type="OrthoDB" id="9792074at2"/>
<dbReference type="InterPro" id="IPR052179">
    <property type="entry name" value="DD-CPase-like"/>
</dbReference>
<feature type="compositionally biased region" description="Low complexity" evidence="1">
    <location>
        <begin position="32"/>
        <end position="48"/>
    </location>
</feature>
<protein>
    <recommendedName>
        <fullName evidence="2">D-alanyl-D-alanine carboxypeptidase-like core domain-containing protein</fullName>
    </recommendedName>
</protein>
<feature type="region of interest" description="Disordered" evidence="1">
    <location>
        <begin position="30"/>
        <end position="56"/>
    </location>
</feature>
<name>A0A430AES3_9ENTE</name>
<dbReference type="CDD" id="cd14852">
    <property type="entry name" value="LD-carboxypeptidase"/>
    <property type="match status" value="1"/>
</dbReference>
<keyword evidence="4" id="KW-1185">Reference proteome</keyword>
<dbReference type="Pfam" id="PF02557">
    <property type="entry name" value="VanY"/>
    <property type="match status" value="1"/>
</dbReference>
<organism evidence="3 4">
    <name type="scientific">Vagococcus entomophilus</name>
    <dbReference type="NCBI Taxonomy" id="1160095"/>
    <lineage>
        <taxon>Bacteria</taxon>
        <taxon>Bacillati</taxon>
        <taxon>Bacillota</taxon>
        <taxon>Bacilli</taxon>
        <taxon>Lactobacillales</taxon>
        <taxon>Enterococcaceae</taxon>
        <taxon>Vagococcus</taxon>
    </lineage>
</organism>
<dbReference type="EMBL" id="NGJZ01000005">
    <property type="protein sequence ID" value="RSU05928.1"/>
    <property type="molecule type" value="Genomic_DNA"/>
</dbReference>
<evidence type="ECO:0000256" key="1">
    <source>
        <dbReference type="SAM" id="MobiDB-lite"/>
    </source>
</evidence>
<reference evidence="3 4" key="1">
    <citation type="submission" date="2017-05" db="EMBL/GenBank/DDBJ databases">
        <title>Vagococcus spp. assemblies.</title>
        <authorList>
            <person name="Gulvik C.A."/>
        </authorList>
    </citation>
    <scope>NUCLEOTIDE SEQUENCE [LARGE SCALE GENOMIC DNA]</scope>
    <source>
        <strain evidence="3 4">DSM 24756</strain>
    </source>
</reference>
<dbReference type="Proteomes" id="UP000288669">
    <property type="component" value="Unassembled WGS sequence"/>
</dbReference>
<dbReference type="GO" id="GO:0008233">
    <property type="term" value="F:peptidase activity"/>
    <property type="evidence" value="ECO:0007669"/>
    <property type="project" value="InterPro"/>
</dbReference>
<evidence type="ECO:0000313" key="3">
    <source>
        <dbReference type="EMBL" id="RSU05928.1"/>
    </source>
</evidence>
<dbReference type="InterPro" id="IPR058193">
    <property type="entry name" value="VanY/YodJ_core_dom"/>
</dbReference>
<sequence length="256" mass="28806">MKKKIALFLIGLLFLSGIFLGIEKAGEKSKHSTITTTTSTTSTTTQTNKQKKKNAVKSELPDVSVKDWNLLLVNAHNTVKDRQPNLTSLANGQQLDEKVYPYYVQLSEAARQAGYTLLAISGYRSVAYQQQLLNNDIQSYLNQGYSQEAAKKKALEYMTEPGTSEHHTGLAIDVLEQTWYEKGNALETSFGETKAGEWLAQNAATYGFIIRYPKGKEDITGIQYEPWHLRFVGKENALYMAKHQLVLEEYLALLKD</sequence>
<dbReference type="InterPro" id="IPR003709">
    <property type="entry name" value="VanY-like_core_dom"/>
</dbReference>
<comment type="caution">
    <text evidence="3">The sequence shown here is derived from an EMBL/GenBank/DDBJ whole genome shotgun (WGS) entry which is preliminary data.</text>
</comment>
<dbReference type="SUPFAM" id="SSF55166">
    <property type="entry name" value="Hedgehog/DD-peptidase"/>
    <property type="match status" value="1"/>
</dbReference>
<feature type="domain" description="D-alanyl-D-alanine carboxypeptidase-like core" evidence="2">
    <location>
        <begin position="93"/>
        <end position="234"/>
    </location>
</feature>